<evidence type="ECO:0000256" key="4">
    <source>
        <dbReference type="ARBA" id="ARBA00023136"/>
    </source>
</evidence>
<sequence>DAHRIGWVVAGSFAAATTIITIVSVLLHCRNYHVRREQRQVIRILYMPMVYAIISFFSYRFYRSYTYYSLIESAYEALVIGAFLLLLIQFVADKSANLDAKEVLQRKEKQKLPLPFCCVRYRPTKPYFMYTLKYSVLQYCFVRPALTIVGIIAEKKGRLCSGSWSPAFASIYIDAIDFASITIALYGLIVFYVLTHAELKDRRPLAKFLSIKLIVFFTFYQGWVFDLLASYNVIKATQYWTTDNIADGLNALTTTVEMLIFSLMMLWAFPAKEYKQPGTVPTSIWRPLWDSINFSDFVWELWLSTKFFWDYMRGKPYARAKRIENDKIQQAGYANFDDAFGIAHNGMSQRADVEMPIYSASSVSPPLPHA</sequence>
<feature type="transmembrane region" description="Helical" evidence="5">
    <location>
        <begin position="41"/>
        <end position="62"/>
    </location>
</feature>
<name>A0A167N7T6_CALVF</name>
<dbReference type="PANTHER" id="PTHR23423">
    <property type="entry name" value="ORGANIC SOLUTE TRANSPORTER-RELATED"/>
    <property type="match status" value="1"/>
</dbReference>
<keyword evidence="7" id="KW-1185">Reference proteome</keyword>
<organism evidence="6 7">
    <name type="scientific">Calocera viscosa (strain TUFC12733)</name>
    <dbReference type="NCBI Taxonomy" id="1330018"/>
    <lineage>
        <taxon>Eukaryota</taxon>
        <taxon>Fungi</taxon>
        <taxon>Dikarya</taxon>
        <taxon>Basidiomycota</taxon>
        <taxon>Agaricomycotina</taxon>
        <taxon>Dacrymycetes</taxon>
        <taxon>Dacrymycetales</taxon>
        <taxon>Dacrymycetaceae</taxon>
        <taxon>Calocera</taxon>
    </lineage>
</organism>
<keyword evidence="2 5" id="KW-0812">Transmembrane</keyword>
<keyword evidence="4 5" id="KW-0472">Membrane</keyword>
<evidence type="ECO:0000313" key="7">
    <source>
        <dbReference type="Proteomes" id="UP000076738"/>
    </source>
</evidence>
<evidence type="ECO:0000256" key="2">
    <source>
        <dbReference type="ARBA" id="ARBA00022692"/>
    </source>
</evidence>
<dbReference type="Proteomes" id="UP000076738">
    <property type="component" value="Unassembled WGS sequence"/>
</dbReference>
<feature type="transmembrane region" description="Helical" evidence="5">
    <location>
        <begin position="206"/>
        <end position="229"/>
    </location>
</feature>
<dbReference type="AlphaFoldDB" id="A0A167N7T6"/>
<reference evidence="6 7" key="1">
    <citation type="journal article" date="2016" name="Mol. Biol. Evol.">
        <title>Comparative Genomics of Early-Diverging Mushroom-Forming Fungi Provides Insights into the Origins of Lignocellulose Decay Capabilities.</title>
        <authorList>
            <person name="Nagy L.G."/>
            <person name="Riley R."/>
            <person name="Tritt A."/>
            <person name="Adam C."/>
            <person name="Daum C."/>
            <person name="Floudas D."/>
            <person name="Sun H."/>
            <person name="Yadav J.S."/>
            <person name="Pangilinan J."/>
            <person name="Larsson K.H."/>
            <person name="Matsuura K."/>
            <person name="Barry K."/>
            <person name="Labutti K."/>
            <person name="Kuo R."/>
            <person name="Ohm R.A."/>
            <person name="Bhattacharya S.S."/>
            <person name="Shirouzu T."/>
            <person name="Yoshinaga Y."/>
            <person name="Martin F.M."/>
            <person name="Grigoriev I.V."/>
            <person name="Hibbett D.S."/>
        </authorList>
    </citation>
    <scope>NUCLEOTIDE SEQUENCE [LARGE SCALE GENOMIC DNA]</scope>
    <source>
        <strain evidence="6 7">TUFC12733</strain>
    </source>
</reference>
<feature type="transmembrane region" description="Helical" evidence="5">
    <location>
        <begin position="74"/>
        <end position="92"/>
    </location>
</feature>
<feature type="transmembrane region" description="Helical" evidence="5">
    <location>
        <begin position="6"/>
        <end position="29"/>
    </location>
</feature>
<feature type="transmembrane region" description="Helical" evidence="5">
    <location>
        <begin position="249"/>
        <end position="269"/>
    </location>
</feature>
<dbReference type="InterPro" id="IPR005178">
    <property type="entry name" value="Ostalpha/TMEM184C"/>
</dbReference>
<accession>A0A167N7T6</accession>
<dbReference type="OrthoDB" id="5348404at2759"/>
<evidence type="ECO:0000256" key="3">
    <source>
        <dbReference type="ARBA" id="ARBA00022989"/>
    </source>
</evidence>
<keyword evidence="3 5" id="KW-1133">Transmembrane helix</keyword>
<proteinExistence type="predicted"/>
<dbReference type="STRING" id="1330018.A0A167N7T6"/>
<dbReference type="Pfam" id="PF03619">
    <property type="entry name" value="Solute_trans_a"/>
    <property type="match status" value="1"/>
</dbReference>
<evidence type="ECO:0000256" key="1">
    <source>
        <dbReference type="ARBA" id="ARBA00004141"/>
    </source>
</evidence>
<evidence type="ECO:0000313" key="6">
    <source>
        <dbReference type="EMBL" id="KZO97434.1"/>
    </source>
</evidence>
<feature type="non-terminal residue" evidence="6">
    <location>
        <position position="1"/>
    </location>
</feature>
<feature type="transmembrane region" description="Helical" evidence="5">
    <location>
        <begin position="172"/>
        <end position="194"/>
    </location>
</feature>
<evidence type="ECO:0000256" key="5">
    <source>
        <dbReference type="SAM" id="Phobius"/>
    </source>
</evidence>
<feature type="transmembrane region" description="Helical" evidence="5">
    <location>
        <begin position="130"/>
        <end position="152"/>
    </location>
</feature>
<dbReference type="EMBL" id="KV417280">
    <property type="protein sequence ID" value="KZO97434.1"/>
    <property type="molecule type" value="Genomic_DNA"/>
</dbReference>
<gene>
    <name evidence="6" type="ORF">CALVIDRAFT_480043</name>
</gene>
<protein>
    <submittedName>
        <fullName evidence="6">DUF300-domain-containing protein</fullName>
    </submittedName>
</protein>
<comment type="subcellular location">
    <subcellularLocation>
        <location evidence="1">Membrane</location>
        <topology evidence="1">Multi-pass membrane protein</topology>
    </subcellularLocation>
</comment>
<dbReference type="GO" id="GO:0016020">
    <property type="term" value="C:membrane"/>
    <property type="evidence" value="ECO:0007669"/>
    <property type="project" value="UniProtKB-SubCell"/>
</dbReference>
<dbReference type="SMART" id="SM01417">
    <property type="entry name" value="Solute_trans_a"/>
    <property type="match status" value="1"/>
</dbReference>